<evidence type="ECO:0000313" key="3">
    <source>
        <dbReference type="Proteomes" id="UP000751190"/>
    </source>
</evidence>
<accession>A0A8J5XCD8</accession>
<feature type="transmembrane region" description="Helical" evidence="1">
    <location>
        <begin position="70"/>
        <end position="88"/>
    </location>
</feature>
<dbReference type="Pfam" id="PF06966">
    <property type="entry name" value="DUF1295"/>
    <property type="match status" value="1"/>
</dbReference>
<comment type="caution">
    <text evidence="2">The sequence shown here is derived from an EMBL/GenBank/DDBJ whole genome shotgun (WGS) entry which is preliminary data.</text>
</comment>
<dbReference type="Proteomes" id="UP000751190">
    <property type="component" value="Unassembled WGS sequence"/>
</dbReference>
<name>A0A8J5XCD8_DIALT</name>
<feature type="transmembrane region" description="Helical" evidence="1">
    <location>
        <begin position="143"/>
        <end position="162"/>
    </location>
</feature>
<proteinExistence type="predicted"/>
<dbReference type="OrthoDB" id="201504at2759"/>
<keyword evidence="1" id="KW-1133">Transmembrane helix</keyword>
<organism evidence="2 3">
    <name type="scientific">Diacronema lutheri</name>
    <name type="common">Unicellular marine alga</name>
    <name type="synonym">Monochrysis lutheri</name>
    <dbReference type="NCBI Taxonomy" id="2081491"/>
    <lineage>
        <taxon>Eukaryota</taxon>
        <taxon>Haptista</taxon>
        <taxon>Haptophyta</taxon>
        <taxon>Pavlovophyceae</taxon>
        <taxon>Pavlovales</taxon>
        <taxon>Pavlovaceae</taxon>
        <taxon>Diacronema</taxon>
    </lineage>
</organism>
<gene>
    <name evidence="2" type="ORF">KFE25_003591</name>
</gene>
<feature type="transmembrane region" description="Helical" evidence="1">
    <location>
        <begin position="108"/>
        <end position="131"/>
    </location>
</feature>
<dbReference type="PROSITE" id="PS50244">
    <property type="entry name" value="S5A_REDUCTASE"/>
    <property type="match status" value="1"/>
</dbReference>
<evidence type="ECO:0000313" key="2">
    <source>
        <dbReference type="EMBL" id="KAG8461022.1"/>
    </source>
</evidence>
<keyword evidence="1" id="KW-0472">Membrane</keyword>
<dbReference type="EMBL" id="JAGTXO010000028">
    <property type="protein sequence ID" value="KAG8461022.1"/>
    <property type="molecule type" value="Genomic_DNA"/>
</dbReference>
<sequence length="281" mass="31032">MPVLEALWATRYIAALSFGMQWTVFALHAAPFQSERLYDLTGSLTYTACFLSSLLANAKHNLAYAGERQQLVTACLLIWSGRLGLFLYSRISRDGVDRRFNRMRTRPLLFLVAWNIQGLWVYLVGLPAYLLNTRSALPPPLTVVDALGLAVWALGLSVQAVADSQKSAFRKITQNRDAYIDTGLWAISRHPNYLGEITLHSGLALVAANGLPAGERTLAIVPPLFTAMLLLFVSGVPPLEKHASAKWGHLPAYREYVARTGILVPYPSSLLGARTRKQKAK</sequence>
<feature type="transmembrane region" description="Helical" evidence="1">
    <location>
        <begin position="12"/>
        <end position="30"/>
    </location>
</feature>
<keyword evidence="3" id="KW-1185">Reference proteome</keyword>
<dbReference type="PANTHER" id="PTHR32251">
    <property type="entry name" value="3-OXO-5-ALPHA-STEROID 4-DEHYDROGENASE"/>
    <property type="match status" value="1"/>
</dbReference>
<reference evidence="2" key="1">
    <citation type="submission" date="2021-05" db="EMBL/GenBank/DDBJ databases">
        <title>The genome of the haptophyte Pavlova lutheri (Diacronema luteri, Pavlovales) - a model for lipid biosynthesis in eukaryotic algae.</title>
        <authorList>
            <person name="Hulatt C.J."/>
            <person name="Posewitz M.C."/>
        </authorList>
    </citation>
    <scope>NUCLEOTIDE SEQUENCE</scope>
    <source>
        <strain evidence="2">NIVA-4/92</strain>
    </source>
</reference>
<dbReference type="AlphaFoldDB" id="A0A8J5XCD8"/>
<dbReference type="GO" id="GO:0016020">
    <property type="term" value="C:membrane"/>
    <property type="evidence" value="ECO:0007669"/>
    <property type="project" value="TreeGrafter"/>
</dbReference>
<evidence type="ECO:0000256" key="1">
    <source>
        <dbReference type="SAM" id="Phobius"/>
    </source>
</evidence>
<dbReference type="OMA" id="VWWGIFI"/>
<dbReference type="PANTHER" id="PTHR32251:SF17">
    <property type="entry name" value="STEROID 5-ALPHA REDUCTASE C-TERMINAL DOMAIN-CONTAINING PROTEIN"/>
    <property type="match status" value="1"/>
</dbReference>
<dbReference type="InterPro" id="IPR010721">
    <property type="entry name" value="UstE-like"/>
</dbReference>
<dbReference type="Gene3D" id="1.20.120.1630">
    <property type="match status" value="1"/>
</dbReference>
<protein>
    <recommendedName>
        <fullName evidence="4">Steroid 5-alpha reductase C-terminal domain-containing protein</fullName>
    </recommendedName>
</protein>
<keyword evidence="1" id="KW-0812">Transmembrane</keyword>
<evidence type="ECO:0008006" key="4">
    <source>
        <dbReference type="Google" id="ProtNLM"/>
    </source>
</evidence>